<accession>A0A517XME5</accession>
<dbReference type="Proteomes" id="UP000319576">
    <property type="component" value="Chromosome"/>
</dbReference>
<sequence>MAKSVTPKPAAKAKPRAASASVADALKQLEALGTAAVRAQMAKSGPWGRGAGDNQFGVPRGDVRKLAAKFKTNHPLALALWDTGNVDAQFLAALLIDVKQLSAADLERLVTTITIPWVADWLHSNVVKAHPDKEALRQAWMASSDPWLARAGWQLTAGRVAKSPDGLDLAALLDRIEAELAGVVPEVQWTMNMCLAEIGIHAPKLRKRAVAIGEKLGLYRDYPCSKGCTSPFAPIWIAEMVKRQG</sequence>
<dbReference type="EMBL" id="CP036273">
    <property type="protein sequence ID" value="QDU18666.1"/>
    <property type="molecule type" value="Genomic_DNA"/>
</dbReference>
<organism evidence="1 2">
    <name type="scientific">Urbifossiella limnaea</name>
    <dbReference type="NCBI Taxonomy" id="2528023"/>
    <lineage>
        <taxon>Bacteria</taxon>
        <taxon>Pseudomonadati</taxon>
        <taxon>Planctomycetota</taxon>
        <taxon>Planctomycetia</taxon>
        <taxon>Gemmatales</taxon>
        <taxon>Gemmataceae</taxon>
        <taxon>Urbifossiella</taxon>
    </lineage>
</organism>
<proteinExistence type="predicted"/>
<evidence type="ECO:0000313" key="2">
    <source>
        <dbReference type="Proteomes" id="UP000319576"/>
    </source>
</evidence>
<dbReference type="Gene3D" id="1.25.10.90">
    <property type="match status" value="1"/>
</dbReference>
<dbReference type="InterPro" id="IPR014825">
    <property type="entry name" value="DNA_alkylation"/>
</dbReference>
<name>A0A517XME5_9BACT</name>
<dbReference type="SUPFAM" id="SSF48371">
    <property type="entry name" value="ARM repeat"/>
    <property type="match status" value="1"/>
</dbReference>
<dbReference type="OrthoDB" id="9801369at2"/>
<gene>
    <name evidence="1" type="ORF">ETAA1_05590</name>
</gene>
<dbReference type="KEGG" id="uli:ETAA1_05590"/>
<reference evidence="1 2" key="1">
    <citation type="submission" date="2019-02" db="EMBL/GenBank/DDBJ databases">
        <title>Deep-cultivation of Planctomycetes and their phenomic and genomic characterization uncovers novel biology.</title>
        <authorList>
            <person name="Wiegand S."/>
            <person name="Jogler M."/>
            <person name="Boedeker C."/>
            <person name="Pinto D."/>
            <person name="Vollmers J."/>
            <person name="Rivas-Marin E."/>
            <person name="Kohn T."/>
            <person name="Peeters S.H."/>
            <person name="Heuer A."/>
            <person name="Rast P."/>
            <person name="Oberbeckmann S."/>
            <person name="Bunk B."/>
            <person name="Jeske O."/>
            <person name="Meyerdierks A."/>
            <person name="Storesund J.E."/>
            <person name="Kallscheuer N."/>
            <person name="Luecker S."/>
            <person name="Lage O.M."/>
            <person name="Pohl T."/>
            <person name="Merkel B.J."/>
            <person name="Hornburger P."/>
            <person name="Mueller R.-W."/>
            <person name="Bruemmer F."/>
            <person name="Labrenz M."/>
            <person name="Spormann A.M."/>
            <person name="Op den Camp H."/>
            <person name="Overmann J."/>
            <person name="Amann R."/>
            <person name="Jetten M.S.M."/>
            <person name="Mascher T."/>
            <person name="Medema M.H."/>
            <person name="Devos D.P."/>
            <person name="Kaster A.-K."/>
            <person name="Ovreas L."/>
            <person name="Rohde M."/>
            <person name="Galperin M.Y."/>
            <person name="Jogler C."/>
        </authorList>
    </citation>
    <scope>NUCLEOTIDE SEQUENCE [LARGE SCALE GENOMIC DNA]</scope>
    <source>
        <strain evidence="1 2">ETA_A1</strain>
    </source>
</reference>
<keyword evidence="2" id="KW-1185">Reference proteome</keyword>
<protein>
    <submittedName>
        <fullName evidence="1">DNA alkylation repair enzyme</fullName>
    </submittedName>
</protein>
<dbReference type="Pfam" id="PF08713">
    <property type="entry name" value="DNA_alkylation"/>
    <property type="match status" value="1"/>
</dbReference>
<dbReference type="CDD" id="cd06561">
    <property type="entry name" value="AlkD_like"/>
    <property type="match status" value="1"/>
</dbReference>
<dbReference type="PANTHER" id="PTHR41291:SF1">
    <property type="entry name" value="DNA ALKYLATION REPAIR PROTEIN"/>
    <property type="match status" value="1"/>
</dbReference>
<dbReference type="AlphaFoldDB" id="A0A517XME5"/>
<dbReference type="PANTHER" id="PTHR41291">
    <property type="entry name" value="DNA ALKYLATION REPAIR PROTEIN"/>
    <property type="match status" value="1"/>
</dbReference>
<evidence type="ECO:0000313" key="1">
    <source>
        <dbReference type="EMBL" id="QDU18666.1"/>
    </source>
</evidence>
<dbReference type="InterPro" id="IPR016024">
    <property type="entry name" value="ARM-type_fold"/>
</dbReference>